<dbReference type="GO" id="GO:1902600">
    <property type="term" value="P:proton transmembrane transport"/>
    <property type="evidence" value="ECO:0007669"/>
    <property type="project" value="InterPro"/>
</dbReference>
<dbReference type="Gene3D" id="1.20.1530.20">
    <property type="match status" value="1"/>
</dbReference>
<dbReference type="PANTHER" id="PTHR32507">
    <property type="entry name" value="NA(+)/H(+) ANTIPORTER 1"/>
    <property type="match status" value="1"/>
</dbReference>
<feature type="transmembrane region" description="Helical" evidence="9">
    <location>
        <begin position="248"/>
        <end position="267"/>
    </location>
</feature>
<keyword evidence="2" id="KW-0813">Transport</keyword>
<comment type="subcellular location">
    <subcellularLocation>
        <location evidence="1">Cell membrane</location>
        <topology evidence="1">Multi-pass membrane protein</topology>
    </subcellularLocation>
</comment>
<dbReference type="GO" id="GO:0015297">
    <property type="term" value="F:antiporter activity"/>
    <property type="evidence" value="ECO:0007669"/>
    <property type="project" value="UniProtKB-KW"/>
</dbReference>
<keyword evidence="4" id="KW-1003">Cell membrane</keyword>
<dbReference type="GO" id="GO:0008324">
    <property type="term" value="F:monoatomic cation transmembrane transporter activity"/>
    <property type="evidence" value="ECO:0007669"/>
    <property type="project" value="InterPro"/>
</dbReference>
<feature type="transmembrane region" description="Helical" evidence="9">
    <location>
        <begin position="63"/>
        <end position="84"/>
    </location>
</feature>
<dbReference type="Pfam" id="PF02080">
    <property type="entry name" value="TrkA_C"/>
    <property type="match status" value="1"/>
</dbReference>
<dbReference type="InterPro" id="IPR038770">
    <property type="entry name" value="Na+/solute_symporter_sf"/>
</dbReference>
<feature type="transmembrane region" description="Helical" evidence="9">
    <location>
        <begin position="336"/>
        <end position="358"/>
    </location>
</feature>
<reference evidence="12" key="1">
    <citation type="submission" date="2015-01" db="EMBL/GenBank/DDBJ databases">
        <authorList>
            <person name="Manzoor Shahid"/>
            <person name="Zubair Saima"/>
        </authorList>
    </citation>
    <scope>NUCLEOTIDE SEQUENCE [LARGE SCALE GENOMIC DNA]</scope>
    <source>
        <strain evidence="12">Sp3</strain>
    </source>
</reference>
<evidence type="ECO:0000259" key="10">
    <source>
        <dbReference type="PROSITE" id="PS51202"/>
    </source>
</evidence>
<dbReference type="Pfam" id="PF00999">
    <property type="entry name" value="Na_H_Exchanger"/>
    <property type="match status" value="1"/>
</dbReference>
<organism evidence="11 12">
    <name type="scientific">Syntrophaceticus schinkii</name>
    <dbReference type="NCBI Taxonomy" id="499207"/>
    <lineage>
        <taxon>Bacteria</taxon>
        <taxon>Bacillati</taxon>
        <taxon>Bacillota</taxon>
        <taxon>Clostridia</taxon>
        <taxon>Thermoanaerobacterales</taxon>
        <taxon>Thermoanaerobacterales Family III. Incertae Sedis</taxon>
        <taxon>Syntrophaceticus</taxon>
    </lineage>
</organism>
<feature type="transmembrane region" description="Helical" evidence="9">
    <location>
        <begin position="14"/>
        <end position="32"/>
    </location>
</feature>
<proteinExistence type="predicted"/>
<accession>A0A0B7MJS2</accession>
<feature type="domain" description="RCK C-terminal" evidence="10">
    <location>
        <begin position="407"/>
        <end position="488"/>
    </location>
</feature>
<dbReference type="AlphaFoldDB" id="A0A0B7MJS2"/>
<feature type="transmembrane region" description="Helical" evidence="9">
    <location>
        <begin position="124"/>
        <end position="145"/>
    </location>
</feature>
<dbReference type="InterPro" id="IPR006153">
    <property type="entry name" value="Cation/H_exchanger_TM"/>
</dbReference>
<evidence type="ECO:0000256" key="9">
    <source>
        <dbReference type="SAM" id="Phobius"/>
    </source>
</evidence>
<dbReference type="SUPFAM" id="SSF116726">
    <property type="entry name" value="TrkA C-terminal domain-like"/>
    <property type="match status" value="1"/>
</dbReference>
<dbReference type="GO" id="GO:0006813">
    <property type="term" value="P:potassium ion transport"/>
    <property type="evidence" value="ECO:0007669"/>
    <property type="project" value="InterPro"/>
</dbReference>
<sequence length="500" mass="55022">MLISLPKGFSYSKFLYLAILMILATFSTKLAARLGVPGMIVFLLLGMIFGSDGLNLVQFNDPVLAQQISFILLIFILFEGGFSTKKKLLEVAFRPAFSMATVGIVITAVTLGVTSHLILGLDILSTLLLGSIIASTDAAAVFALFRNKNIQPRTAATLEIESASNDPAAIILTVAMIDLILGKVATPLLFFVNLGWQIVAGIGIGYLIGKVGPYLFNKAKLNTGGFYYVLILSMCFLGYGLADVIKGNGFLAVFMAGFWMGNSEFVFKQGITRFLEGIAAFCNVMLFLMLGLLVFPSEILTFWKQGVIIALLIIFVARPIAVFASTVFWKYSFKERLFLCWGGIKGSVPIVLATYPYVAGIDNGNFYFNIVFFVVIISALIQGSTIDLLAEKLGLLVKKKPYSPYSLELLTLEESQCELLEYDVKKDSCLIDKQLHEIPLPKDSLINAIVRKNEIITPRGDTTIKGRDILFILVKYEDKDDLLTILEEGCLDENKQTEQS</sequence>
<dbReference type="NCBIfam" id="NF003716">
    <property type="entry name" value="PRK05326.1-3"/>
    <property type="match status" value="1"/>
</dbReference>
<evidence type="ECO:0000256" key="6">
    <source>
        <dbReference type="ARBA" id="ARBA00022989"/>
    </source>
</evidence>
<evidence type="ECO:0000313" key="12">
    <source>
        <dbReference type="Proteomes" id="UP000046155"/>
    </source>
</evidence>
<evidence type="ECO:0000256" key="7">
    <source>
        <dbReference type="ARBA" id="ARBA00023065"/>
    </source>
</evidence>
<dbReference type="PANTHER" id="PTHR32507:SF7">
    <property type="entry name" value="K(+)_H(+) ANTIPORTER NHAP2"/>
    <property type="match status" value="1"/>
</dbReference>
<evidence type="ECO:0000256" key="4">
    <source>
        <dbReference type="ARBA" id="ARBA00022475"/>
    </source>
</evidence>
<keyword evidence="8 9" id="KW-0472">Membrane</keyword>
<feature type="transmembrane region" description="Helical" evidence="9">
    <location>
        <begin position="221"/>
        <end position="242"/>
    </location>
</feature>
<feature type="transmembrane region" description="Helical" evidence="9">
    <location>
        <begin position="166"/>
        <end position="182"/>
    </location>
</feature>
<dbReference type="Gene3D" id="3.30.70.1450">
    <property type="entry name" value="Regulator of K+ conductance, C-terminal domain"/>
    <property type="match status" value="1"/>
</dbReference>
<evidence type="ECO:0000256" key="5">
    <source>
        <dbReference type="ARBA" id="ARBA00022692"/>
    </source>
</evidence>
<keyword evidence="7" id="KW-0406">Ion transport</keyword>
<keyword evidence="3" id="KW-0050">Antiport</keyword>
<feature type="transmembrane region" description="Helical" evidence="9">
    <location>
        <begin position="96"/>
        <end position="118"/>
    </location>
</feature>
<protein>
    <submittedName>
        <fullName evidence="11">Putative Na+/H+ antiporter</fullName>
    </submittedName>
</protein>
<dbReference type="PROSITE" id="PS51202">
    <property type="entry name" value="RCK_C"/>
    <property type="match status" value="1"/>
</dbReference>
<keyword evidence="5 9" id="KW-0812">Transmembrane</keyword>
<gene>
    <name evidence="11" type="ORF">SSCH_780013</name>
</gene>
<evidence type="ECO:0000256" key="3">
    <source>
        <dbReference type="ARBA" id="ARBA00022449"/>
    </source>
</evidence>
<keyword evidence="6 9" id="KW-1133">Transmembrane helix</keyword>
<dbReference type="RefSeq" id="WP_044666041.1">
    <property type="nucleotide sequence ID" value="NZ_CDRZ01000278.1"/>
</dbReference>
<feature type="transmembrane region" description="Helical" evidence="9">
    <location>
        <begin position="188"/>
        <end position="209"/>
    </location>
</feature>
<keyword evidence="12" id="KW-1185">Reference proteome</keyword>
<dbReference type="OrthoDB" id="9810759at2"/>
<feature type="transmembrane region" description="Helical" evidence="9">
    <location>
        <begin position="274"/>
        <end position="295"/>
    </location>
</feature>
<evidence type="ECO:0000256" key="2">
    <source>
        <dbReference type="ARBA" id="ARBA00022448"/>
    </source>
</evidence>
<dbReference type="Proteomes" id="UP000046155">
    <property type="component" value="Unassembled WGS sequence"/>
</dbReference>
<evidence type="ECO:0000256" key="8">
    <source>
        <dbReference type="ARBA" id="ARBA00023136"/>
    </source>
</evidence>
<feature type="transmembrane region" description="Helical" evidence="9">
    <location>
        <begin position="370"/>
        <end position="390"/>
    </location>
</feature>
<evidence type="ECO:0000313" key="11">
    <source>
        <dbReference type="EMBL" id="CEO90255.1"/>
    </source>
</evidence>
<dbReference type="EMBL" id="CDRZ01000278">
    <property type="protein sequence ID" value="CEO90255.1"/>
    <property type="molecule type" value="Genomic_DNA"/>
</dbReference>
<name>A0A0B7MJS2_9FIRM</name>
<dbReference type="InterPro" id="IPR036721">
    <property type="entry name" value="RCK_C_sf"/>
</dbReference>
<feature type="transmembrane region" description="Helical" evidence="9">
    <location>
        <begin position="307"/>
        <end position="329"/>
    </location>
</feature>
<dbReference type="InterPro" id="IPR006037">
    <property type="entry name" value="RCK_C"/>
</dbReference>
<feature type="transmembrane region" description="Helical" evidence="9">
    <location>
        <begin position="39"/>
        <end position="57"/>
    </location>
</feature>
<dbReference type="NCBIfam" id="NF003715">
    <property type="entry name" value="PRK05326.1-2"/>
    <property type="match status" value="1"/>
</dbReference>
<dbReference type="GO" id="GO:0005886">
    <property type="term" value="C:plasma membrane"/>
    <property type="evidence" value="ECO:0007669"/>
    <property type="project" value="UniProtKB-SubCell"/>
</dbReference>
<evidence type="ECO:0000256" key="1">
    <source>
        <dbReference type="ARBA" id="ARBA00004651"/>
    </source>
</evidence>